<evidence type="ECO:0000256" key="1">
    <source>
        <dbReference type="SAM" id="MobiDB-lite"/>
    </source>
</evidence>
<dbReference type="GO" id="GO:0006366">
    <property type="term" value="P:transcription by RNA polymerase II"/>
    <property type="evidence" value="ECO:0007669"/>
    <property type="project" value="InterPro"/>
</dbReference>
<evidence type="ECO:0000313" key="3">
    <source>
        <dbReference type="MGI" id="MGI:2384582"/>
    </source>
</evidence>
<reference evidence="2" key="5">
    <citation type="journal article" date="2002" name="Nature">
        <title>Analysis of the mouse transcriptome based on functional annotation of 60,770 full-length cDNAs.</title>
        <authorList>
            <consortium name="The FANTOM Consortium and the RIKEN Genome Exploration Research Group Phase I and II Team"/>
        </authorList>
    </citation>
    <scope>NUCLEOTIDE SEQUENCE</scope>
    <source>
        <strain evidence="2">C57BL/6J</strain>
        <tissue evidence="2">Corpora quadrigemina</tissue>
    </source>
</reference>
<dbReference type="GO" id="GO:0046872">
    <property type="term" value="F:metal ion binding"/>
    <property type="evidence" value="ECO:0007669"/>
    <property type="project" value="UniProtKB-KW"/>
</dbReference>
<reference evidence="2" key="3">
    <citation type="journal article" date="2000" name="Genome Res.">
        <title>RIKEN integrated sequence analysis (RISA) system--384-format sequencing pipeline with 384 multicapillary sequencer.</title>
        <authorList>
            <person name="Shibata K."/>
            <person name="Itoh M."/>
            <person name="Aizawa K."/>
            <person name="Nagaoka S."/>
            <person name="Sasaki N."/>
            <person name="Carninci P."/>
            <person name="Konno H."/>
            <person name="Akiyama J."/>
            <person name="Nishi K."/>
            <person name="Kitsunai T."/>
            <person name="Tashiro H."/>
            <person name="Itoh M."/>
            <person name="Sumi N."/>
            <person name="Ishii Y."/>
            <person name="Nakamura S."/>
            <person name="Hazama M."/>
            <person name="Nishine T."/>
            <person name="Harada A."/>
            <person name="Yamamoto R."/>
            <person name="Matsumoto H."/>
            <person name="Sakaguchi S."/>
            <person name="Ikegami T."/>
            <person name="Kashiwagi K."/>
            <person name="Fujiwake S."/>
            <person name="Inoue K."/>
            <person name="Togawa Y."/>
            <person name="Izawa M."/>
            <person name="Ohara E."/>
            <person name="Watahiki M."/>
            <person name="Yoneda Y."/>
            <person name="Ishikawa T."/>
            <person name="Ozawa K."/>
            <person name="Tanaka T."/>
            <person name="Matsuura S."/>
            <person name="Kawai J."/>
            <person name="Okazaki Y."/>
            <person name="Muramatsu M."/>
            <person name="Inoue Y."/>
            <person name="Kira A."/>
            <person name="Hayashizaki Y."/>
        </authorList>
    </citation>
    <scope>NUCLEOTIDE SEQUENCE</scope>
    <source>
        <strain evidence="2">C57BL/6J</strain>
        <tissue evidence="2">Corpora quadrigemina</tissue>
    </source>
</reference>
<reference evidence="2" key="8">
    <citation type="journal article" date="2005" name="Science">
        <title>Antisense Transcription in the Mammalian Transcriptome.</title>
        <authorList>
            <consortium name="RIKEN Genome Exploration Research Group and Genome Science Group (Genome Network Project Core Group) and the FANTOM Consortium"/>
        </authorList>
    </citation>
    <scope>NUCLEOTIDE SEQUENCE</scope>
    <source>
        <strain evidence="2">C57BL/6J</strain>
        <tissue evidence="2">Corpora quadrigemina</tissue>
    </source>
</reference>
<reference evidence="2" key="6">
    <citation type="submission" date="2002-04" db="EMBL/GenBank/DDBJ databases">
        <authorList>
            <person name="Adachi J."/>
            <person name="Aizawa K."/>
            <person name="Akimura T."/>
            <person name="Arakawa T."/>
            <person name="Bono H."/>
            <person name="Carninci P."/>
            <person name="Fukuda S."/>
            <person name="Furuno M."/>
            <person name="Hanagaki T."/>
            <person name="Hara A."/>
            <person name="Hashizume W."/>
            <person name="Hayashida K."/>
            <person name="Hayatsu N."/>
            <person name="Hiramoto K."/>
            <person name="Hiraoka T."/>
            <person name="Hirozane T."/>
            <person name="Hori F."/>
            <person name="Imotani K."/>
            <person name="Ishii Y."/>
            <person name="Itoh M."/>
            <person name="Kagawa I."/>
            <person name="Kasukawa T."/>
            <person name="Katoh H."/>
            <person name="Kawai J."/>
            <person name="Kojima Y."/>
            <person name="Kondo S."/>
            <person name="Konno H."/>
            <person name="Kouda M."/>
            <person name="Koya S."/>
            <person name="Kurihara C."/>
            <person name="Matsuyama T."/>
            <person name="Miyazaki A."/>
            <person name="Murata M."/>
            <person name="Nakamura M."/>
            <person name="Nishi K."/>
            <person name="Nomura K."/>
            <person name="Numazaki R."/>
            <person name="Ohno M."/>
            <person name="Ohsato N."/>
            <person name="Okazaki Y."/>
            <person name="Saito R."/>
            <person name="Saitoh H."/>
            <person name="Sakai C."/>
            <person name="Sakai K."/>
            <person name="Sakazume N."/>
            <person name="Sano H."/>
            <person name="Sasaki D."/>
            <person name="Shibata K."/>
            <person name="Shinagawa A."/>
            <person name="Shiraki T."/>
            <person name="Sogabe Y."/>
            <person name="Tagami M."/>
            <person name="Tagawa A."/>
            <person name="Takahashi F."/>
            <person name="Takaku-Akahira S."/>
            <person name="Takeda Y."/>
            <person name="Tanaka T."/>
            <person name="Tomaru A."/>
            <person name="Toya T."/>
            <person name="Yasunishi A."/>
            <person name="Muramatsu M."/>
            <person name="Hayashizaki Y."/>
        </authorList>
    </citation>
    <scope>NUCLEOTIDE SEQUENCE</scope>
    <source>
        <strain evidence="2">C57BL/6J</strain>
        <tissue evidence="2">Corpora quadrigemina</tissue>
    </source>
</reference>
<reference evidence="2" key="1">
    <citation type="journal article" date="1999" name="Methods Enzymol.">
        <title>High-efficiency full-length cDNA cloning.</title>
        <authorList>
            <person name="Carninci P."/>
            <person name="Hayashizaki Y."/>
        </authorList>
    </citation>
    <scope>NUCLEOTIDE SEQUENCE</scope>
    <source>
        <strain evidence="2">C57BL/6J</strain>
        <tissue evidence="2">Corpora quadrigemina</tissue>
    </source>
</reference>
<dbReference type="OrthoDB" id="1095242at2759"/>
<evidence type="ECO:0000313" key="2">
    <source>
        <dbReference type="EMBL" id="BAC38039.1"/>
    </source>
</evidence>
<dbReference type="GO" id="GO:0003677">
    <property type="term" value="F:DNA binding"/>
    <property type="evidence" value="ECO:0007669"/>
    <property type="project" value="UniProtKB-KW"/>
</dbReference>
<feature type="compositionally biased region" description="Basic and acidic residues" evidence="1">
    <location>
        <begin position="42"/>
        <end position="56"/>
    </location>
</feature>
<feature type="compositionally biased region" description="Low complexity" evidence="1">
    <location>
        <begin position="62"/>
        <end position="73"/>
    </location>
</feature>
<accession>Q8BI50</accession>
<reference evidence="2" key="4">
    <citation type="journal article" date="2001" name="Nature">
        <title>Functional annotation of a full-length mouse cDNA collection.</title>
        <authorList>
            <consortium name="The RIKEN Genome Exploration Research Group Phase II Team and the FANTOM Consortium"/>
        </authorList>
    </citation>
    <scope>NUCLEOTIDE SEQUENCE</scope>
    <source>
        <strain evidence="2">C57BL/6J</strain>
        <tissue evidence="2">Corpora quadrigemina</tissue>
    </source>
</reference>
<dbReference type="AlphaFoldDB" id="Q8BI50"/>
<reference evidence="2" key="7">
    <citation type="journal article" date="2005" name="Science">
        <title>The Transcriptional Landscape of the Mammalian Genome.</title>
        <authorList>
            <consortium name="The FANTOM Consortium"/>
            <consortium name="Riken Genome Exploration Research Group and Genome Science Group (Genome Network Project Core Group)"/>
        </authorList>
    </citation>
    <scope>NUCLEOTIDE SEQUENCE</scope>
    <source>
        <strain evidence="2">C57BL/6J</strain>
        <tissue evidence="2">Corpora quadrigemina</tissue>
    </source>
</reference>
<sequence>MEREASSWGLESRDVHSPNAVGSPEGSLKDPAGNTSENEEGEIFKREGNGDYEVEKIPFGLEPQSPEFEPQSPKFESQSPRFEPESPGFESRSPGFVPPSPEFGTQKS</sequence>
<reference evidence="2" key="2">
    <citation type="journal article" date="2000" name="Genome Res.">
        <title>Normalization and subtraction of cap-trapper-selected cDNAs to prepare full-length cDNA libraries for rapid discovery of new genes.</title>
        <authorList>
            <person name="Carninci P."/>
            <person name="Shibata Y."/>
            <person name="Hayatsu N."/>
            <person name="Sugahara Y."/>
            <person name="Shibata K."/>
            <person name="Itoh M."/>
            <person name="Konno H."/>
            <person name="Okazaki Y."/>
            <person name="Muramatsu M."/>
            <person name="Hayashizaki Y."/>
        </authorList>
    </citation>
    <scope>NUCLEOTIDE SEQUENCE</scope>
    <source>
        <strain evidence="2">C57BL/6J</strain>
        <tissue evidence="2">Corpora quadrigemina</tissue>
    </source>
</reference>
<dbReference type="AGR" id="MGI:2384582"/>
<dbReference type="PeptideAtlas" id="Q8BI50"/>
<organism evidence="2">
    <name type="scientific">Mus musculus</name>
    <name type="common">Mouse</name>
    <dbReference type="NCBI Taxonomy" id="10090"/>
    <lineage>
        <taxon>Eukaryota</taxon>
        <taxon>Metazoa</taxon>
        <taxon>Chordata</taxon>
        <taxon>Craniata</taxon>
        <taxon>Vertebrata</taxon>
        <taxon>Euteleostomi</taxon>
        <taxon>Mammalia</taxon>
        <taxon>Eutheria</taxon>
        <taxon>Euarchontoglires</taxon>
        <taxon>Glires</taxon>
        <taxon>Rodentia</taxon>
        <taxon>Myomorpha</taxon>
        <taxon>Muroidea</taxon>
        <taxon>Muridae</taxon>
        <taxon>Murinae</taxon>
        <taxon>Mus</taxon>
        <taxon>Mus</taxon>
    </lineage>
</organism>
<dbReference type="GO" id="GO:0005634">
    <property type="term" value="C:nucleus"/>
    <property type="evidence" value="ECO:0007669"/>
    <property type="project" value="UniProtKB-SubCell"/>
</dbReference>
<protein>
    <submittedName>
        <fullName evidence="2">Uncharacterized protein</fullName>
    </submittedName>
</protein>
<dbReference type="MGI" id="MGI:2384582">
    <property type="gene designation" value="Zfp768"/>
</dbReference>
<gene>
    <name evidence="3" type="primary">Zfp768</name>
    <name evidence="3" type="synonym">BC026432</name>
</gene>
<proteinExistence type="evidence at transcript level"/>
<name>Q8BI50_MOUSE</name>
<dbReference type="EMBL" id="AK080841">
    <property type="protein sequence ID" value="BAC38039.1"/>
    <property type="molecule type" value="mRNA"/>
</dbReference>
<feature type="region of interest" description="Disordered" evidence="1">
    <location>
        <begin position="1"/>
        <end position="108"/>
    </location>
</feature>
<feature type="compositionally biased region" description="Basic and acidic residues" evidence="1">
    <location>
        <begin position="1"/>
        <end position="16"/>
    </location>
</feature>